<accession>K6ZTM2</accession>
<proteinExistence type="predicted"/>
<evidence type="ECO:0000313" key="2">
    <source>
        <dbReference type="Proteomes" id="UP000006263"/>
    </source>
</evidence>
<dbReference type="AlphaFoldDB" id="K6ZTM2"/>
<gene>
    <name evidence="1" type="ORF">GMES_4399</name>
</gene>
<dbReference type="Proteomes" id="UP000006263">
    <property type="component" value="Unassembled WGS sequence"/>
</dbReference>
<sequence length="37" mass="4429">MRNNTSSTFSEHQFEKTNKPLFFKQLILDKINNAEEK</sequence>
<evidence type="ECO:0000313" key="1">
    <source>
        <dbReference type="EMBL" id="GAC26665.1"/>
    </source>
</evidence>
<name>K6ZTM2_9ALTE</name>
<comment type="caution">
    <text evidence="1">The sequence shown here is derived from an EMBL/GenBank/DDBJ whole genome shotgun (WGS) entry which is preliminary data.</text>
</comment>
<protein>
    <submittedName>
        <fullName evidence="1">Uncharacterized protein</fullName>
    </submittedName>
</protein>
<dbReference type="EMBL" id="BAEP01000085">
    <property type="protein sequence ID" value="GAC26665.1"/>
    <property type="molecule type" value="Genomic_DNA"/>
</dbReference>
<organism evidence="1 2">
    <name type="scientific">Paraglaciecola mesophila KMM 241</name>
    <dbReference type="NCBI Taxonomy" id="1128912"/>
    <lineage>
        <taxon>Bacteria</taxon>
        <taxon>Pseudomonadati</taxon>
        <taxon>Pseudomonadota</taxon>
        <taxon>Gammaproteobacteria</taxon>
        <taxon>Alteromonadales</taxon>
        <taxon>Alteromonadaceae</taxon>
        <taxon>Paraglaciecola</taxon>
    </lineage>
</organism>
<reference evidence="1 2" key="1">
    <citation type="journal article" date="2017" name="Antonie Van Leeuwenhoek">
        <title>Rhizobium rhizosphaerae sp. nov., a novel species isolated from rice rhizosphere.</title>
        <authorList>
            <person name="Zhao J.J."/>
            <person name="Zhang J."/>
            <person name="Zhang R.J."/>
            <person name="Zhang C.W."/>
            <person name="Yin H.Q."/>
            <person name="Zhang X.X."/>
        </authorList>
    </citation>
    <scope>NUCLEOTIDE SEQUENCE [LARGE SCALE GENOMIC DNA]</scope>
    <source>
        <strain evidence="1 2">KMM 241</strain>
    </source>
</reference>